<feature type="transmembrane region" description="Helical" evidence="1">
    <location>
        <begin position="20"/>
        <end position="41"/>
    </location>
</feature>
<dbReference type="GO" id="GO:0016020">
    <property type="term" value="C:membrane"/>
    <property type="evidence" value="ECO:0007669"/>
    <property type="project" value="InterPro"/>
</dbReference>
<feature type="transmembrane region" description="Helical" evidence="1">
    <location>
        <begin position="479"/>
        <end position="507"/>
    </location>
</feature>
<dbReference type="GO" id="GO:0020037">
    <property type="term" value="F:heme binding"/>
    <property type="evidence" value="ECO:0007669"/>
    <property type="project" value="InterPro"/>
</dbReference>
<gene>
    <name evidence="3" type="ORF">LCGC14_1795300</name>
</gene>
<dbReference type="InterPro" id="IPR000883">
    <property type="entry name" value="Cyt_C_Oxase_1"/>
</dbReference>
<dbReference type="GO" id="GO:0009060">
    <property type="term" value="P:aerobic respiration"/>
    <property type="evidence" value="ECO:0007669"/>
    <property type="project" value="InterPro"/>
</dbReference>
<feature type="transmembrane region" description="Helical" evidence="1">
    <location>
        <begin position="670"/>
        <end position="691"/>
    </location>
</feature>
<evidence type="ECO:0000256" key="1">
    <source>
        <dbReference type="SAM" id="Phobius"/>
    </source>
</evidence>
<dbReference type="GO" id="GO:0004129">
    <property type="term" value="F:cytochrome-c oxidase activity"/>
    <property type="evidence" value="ECO:0007669"/>
    <property type="project" value="InterPro"/>
</dbReference>
<feature type="domain" description="Nitric oxide reductase subunit B cytochrome c-like" evidence="2">
    <location>
        <begin position="45"/>
        <end position="219"/>
    </location>
</feature>
<feature type="transmembrane region" description="Helical" evidence="1">
    <location>
        <begin position="414"/>
        <end position="434"/>
    </location>
</feature>
<evidence type="ECO:0000259" key="2">
    <source>
        <dbReference type="Pfam" id="PF22085"/>
    </source>
</evidence>
<dbReference type="PANTHER" id="PTHR10422:SF38">
    <property type="entry name" value="CYTOCHROME B SUBUNIT OF NITRIC OXIDE REDUCTASE"/>
    <property type="match status" value="1"/>
</dbReference>
<name>A0A0F9J640_9ZZZZ</name>
<feature type="transmembrane region" description="Helical" evidence="1">
    <location>
        <begin position="287"/>
        <end position="308"/>
    </location>
</feature>
<dbReference type="PANTHER" id="PTHR10422">
    <property type="entry name" value="CYTOCHROME C OXIDASE SUBUNIT 1"/>
    <property type="match status" value="1"/>
</dbReference>
<keyword evidence="1" id="KW-0812">Transmembrane</keyword>
<comment type="caution">
    <text evidence="3">The sequence shown here is derived from an EMBL/GenBank/DDBJ whole genome shotgun (WGS) entry which is preliminary data.</text>
</comment>
<dbReference type="InterPro" id="IPR036927">
    <property type="entry name" value="Cyt_c_oxase-like_su1_sf"/>
</dbReference>
<reference evidence="3" key="1">
    <citation type="journal article" date="2015" name="Nature">
        <title>Complex archaea that bridge the gap between prokaryotes and eukaryotes.</title>
        <authorList>
            <person name="Spang A."/>
            <person name="Saw J.H."/>
            <person name="Jorgensen S.L."/>
            <person name="Zaremba-Niedzwiedzka K."/>
            <person name="Martijn J."/>
            <person name="Lind A.E."/>
            <person name="van Eijk R."/>
            <person name="Schleper C."/>
            <person name="Guy L."/>
            <person name="Ettema T.J."/>
        </authorList>
    </citation>
    <scope>NUCLEOTIDE SEQUENCE</scope>
</reference>
<keyword evidence="1" id="KW-1133">Transmembrane helix</keyword>
<feature type="transmembrane region" description="Helical" evidence="1">
    <location>
        <begin position="446"/>
        <end position="467"/>
    </location>
</feature>
<proteinExistence type="predicted"/>
<organism evidence="3">
    <name type="scientific">marine sediment metagenome</name>
    <dbReference type="NCBI Taxonomy" id="412755"/>
    <lineage>
        <taxon>unclassified sequences</taxon>
        <taxon>metagenomes</taxon>
        <taxon>ecological metagenomes</taxon>
    </lineage>
</organism>
<dbReference type="Pfam" id="PF22085">
    <property type="entry name" value="NorB_cytochrome_c-like"/>
    <property type="match status" value="1"/>
</dbReference>
<accession>A0A0F9J640</accession>
<feature type="transmembrane region" description="Helical" evidence="1">
    <location>
        <begin position="546"/>
        <end position="567"/>
    </location>
</feature>
<dbReference type="Pfam" id="PF00115">
    <property type="entry name" value="COX1"/>
    <property type="match status" value="1"/>
</dbReference>
<sequence length="756" mass="84989">MQEQVSNFPELSPWWRRSVVLVFVFGMIGLVFMSVQAYRYAPPIPEGVIDSDGKVIFDKQEIESGQQVFLKYGLMQNGSIWGHGSYLGPDFSAQYLHELALETGQTVSVQEFGMDLSALDQSQRALVDAQVSILLKKNRYDPASKQLTFIDAERASFQKQLTIWTDYFKHPITNSGLPDNYINDPEEIHQLTAFFAWTAWASVANRPDKPYSYTNNFPYDPMVGNFLTSDAILWSALSVAMLLAGLAAVLFVFGKFDYLGWKGGSQSIYPQMLAGEITAGQKATIKYFFIVALLFLAQVMIGGALAHYRAEPGNFYGIDLAQYLPSNILRTWHLQLAIFWIATAYVAGGLLLASSLNQDEPRGHVVGIHMLFWALVVLVVGSLLGELAGINQVFVRLWSWFGHQGWEYLELGRFWQIILVIGLSFWIVLLYRATAPALKDPERREITLLFLGGAAAIPFFYLPAFFFGSTTNFTVVDTWRFWIIHLWVEGFFELFVTILVAVTFYQLGVVRRINVVRVIYMDAILFLSGGIIGTAHHWYWTGQANFTMALAAMFSALEVVPLTLLTLDAWDFIKLTGTGEAASAPNKTIPHKWAFYFLMAVGFWNFVGAGIFGFLINMPVVSYFEAGTILTLNHAHAAFLGAFGMLAMALLVLGLRHVLTDEQWVLPEKFVRLSFWGMNIGLALMVITNLFPEGILQIWDVLENGYWHARSLEFIGTDRIRMLEWAGMPSHLILIIVGVVPMVIASGLTYLKIREA</sequence>
<keyword evidence="1" id="KW-0472">Membrane</keyword>
<evidence type="ECO:0000313" key="3">
    <source>
        <dbReference type="EMBL" id="KKM01351.1"/>
    </source>
</evidence>
<feature type="transmembrane region" description="Helical" evidence="1">
    <location>
        <begin position="636"/>
        <end position="658"/>
    </location>
</feature>
<dbReference type="AlphaFoldDB" id="A0A0F9J640"/>
<dbReference type="EMBL" id="LAZR01017219">
    <property type="protein sequence ID" value="KKM01351.1"/>
    <property type="molecule type" value="Genomic_DNA"/>
</dbReference>
<feature type="transmembrane region" description="Helical" evidence="1">
    <location>
        <begin position="593"/>
        <end position="616"/>
    </location>
</feature>
<feature type="transmembrane region" description="Helical" evidence="1">
    <location>
        <begin position="332"/>
        <end position="353"/>
    </location>
</feature>
<protein>
    <recommendedName>
        <fullName evidence="2">Nitric oxide reductase subunit B cytochrome c-like domain-containing protein</fullName>
    </recommendedName>
</protein>
<feature type="transmembrane region" description="Helical" evidence="1">
    <location>
        <begin position="365"/>
        <end position="394"/>
    </location>
</feature>
<feature type="transmembrane region" description="Helical" evidence="1">
    <location>
        <begin position="231"/>
        <end position="253"/>
    </location>
</feature>
<dbReference type="InterPro" id="IPR054309">
    <property type="entry name" value="NorB_cytochrome_c-like"/>
</dbReference>
<feature type="transmembrane region" description="Helical" evidence="1">
    <location>
        <begin position="519"/>
        <end position="540"/>
    </location>
</feature>
<feature type="transmembrane region" description="Helical" evidence="1">
    <location>
        <begin position="732"/>
        <end position="751"/>
    </location>
</feature>
<dbReference type="SUPFAM" id="SSF81442">
    <property type="entry name" value="Cytochrome c oxidase subunit I-like"/>
    <property type="match status" value="1"/>
</dbReference>
<dbReference type="Gene3D" id="1.20.210.10">
    <property type="entry name" value="Cytochrome c oxidase-like, subunit I domain"/>
    <property type="match status" value="1"/>
</dbReference>